<dbReference type="EMBL" id="LUGG01000013">
    <property type="protein sequence ID" value="OBZ70687.1"/>
    <property type="molecule type" value="Genomic_DNA"/>
</dbReference>
<reference evidence="1 2" key="1">
    <citation type="submission" date="2016-03" db="EMBL/GenBank/DDBJ databases">
        <title>Whole genome sequencing of Grifola frondosa 9006-11.</title>
        <authorList>
            <person name="Min B."/>
            <person name="Park H."/>
            <person name="Kim J.-G."/>
            <person name="Cho H."/>
            <person name="Oh Y.-L."/>
            <person name="Kong W.-S."/>
            <person name="Choi I.-G."/>
        </authorList>
    </citation>
    <scope>NUCLEOTIDE SEQUENCE [LARGE SCALE GENOMIC DNA]</scope>
    <source>
        <strain evidence="1 2">9006-11</strain>
    </source>
</reference>
<protein>
    <submittedName>
        <fullName evidence="1">Uncharacterized protein</fullName>
    </submittedName>
</protein>
<proteinExistence type="predicted"/>
<gene>
    <name evidence="1" type="ORF">A0H81_09105</name>
</gene>
<sequence length="189" mass="20667">MEICASGTSGVRAVSRREGRREGGVFGKCLVVGDELAVEAGGVEHWDLQSAKERAADAGAEAKAVGDMGRVLTWAICGRLTILARISKILRVAEIHPRSVTFRHTPPVPSPCRSISHVRYRRTHIFLSLASRLDHPFNSVSNIVILANIFRYVLPGFASAWIFGFDGPAAGFGLHAAPFMTKNLFRRAW</sequence>
<evidence type="ECO:0000313" key="2">
    <source>
        <dbReference type="Proteomes" id="UP000092993"/>
    </source>
</evidence>
<dbReference type="Proteomes" id="UP000092993">
    <property type="component" value="Unassembled WGS sequence"/>
</dbReference>
<dbReference type="AlphaFoldDB" id="A0A1C7M2G1"/>
<name>A0A1C7M2G1_GRIFR</name>
<accession>A0A1C7M2G1</accession>
<organism evidence="1 2">
    <name type="scientific">Grifola frondosa</name>
    <name type="common">Maitake</name>
    <name type="synonym">Polyporus frondosus</name>
    <dbReference type="NCBI Taxonomy" id="5627"/>
    <lineage>
        <taxon>Eukaryota</taxon>
        <taxon>Fungi</taxon>
        <taxon>Dikarya</taxon>
        <taxon>Basidiomycota</taxon>
        <taxon>Agaricomycotina</taxon>
        <taxon>Agaricomycetes</taxon>
        <taxon>Polyporales</taxon>
        <taxon>Grifolaceae</taxon>
        <taxon>Grifola</taxon>
    </lineage>
</organism>
<comment type="caution">
    <text evidence="1">The sequence shown here is derived from an EMBL/GenBank/DDBJ whole genome shotgun (WGS) entry which is preliminary data.</text>
</comment>
<evidence type="ECO:0000313" key="1">
    <source>
        <dbReference type="EMBL" id="OBZ70687.1"/>
    </source>
</evidence>
<keyword evidence="2" id="KW-1185">Reference proteome</keyword>